<keyword evidence="15" id="KW-1185">Reference proteome</keyword>
<comment type="caution">
    <text evidence="14">The sequence shown here is derived from an EMBL/GenBank/DDBJ whole genome shotgun (WGS) entry which is preliminary data.</text>
</comment>
<dbReference type="InterPro" id="IPR045128">
    <property type="entry name" value="PI31-like"/>
</dbReference>
<dbReference type="GO" id="GO:0005783">
    <property type="term" value="C:endoplasmic reticulum"/>
    <property type="evidence" value="ECO:0007669"/>
    <property type="project" value="UniProtKB-SubCell"/>
</dbReference>
<evidence type="ECO:0000313" key="14">
    <source>
        <dbReference type="EMBL" id="ORZ40684.1"/>
    </source>
</evidence>
<keyword evidence="7" id="KW-0256">Endoplasmic reticulum</keyword>
<evidence type="ECO:0000256" key="4">
    <source>
        <dbReference type="ARBA" id="ARBA00022481"/>
    </source>
</evidence>
<evidence type="ECO:0000256" key="5">
    <source>
        <dbReference type="ARBA" id="ARBA00022490"/>
    </source>
</evidence>
<evidence type="ECO:0000259" key="13">
    <source>
        <dbReference type="Pfam" id="PF11566"/>
    </source>
</evidence>
<feature type="region of interest" description="Disordered" evidence="11">
    <location>
        <begin position="331"/>
        <end position="391"/>
    </location>
</feature>
<dbReference type="EMBL" id="MCFL01000002">
    <property type="protein sequence ID" value="ORZ40684.1"/>
    <property type="molecule type" value="Genomic_DNA"/>
</dbReference>
<dbReference type="AlphaFoldDB" id="A0A1Y2I382"/>
<evidence type="ECO:0000256" key="6">
    <source>
        <dbReference type="ARBA" id="ARBA00022553"/>
    </source>
</evidence>
<organism evidence="14 15">
    <name type="scientific">Catenaria anguillulae PL171</name>
    <dbReference type="NCBI Taxonomy" id="765915"/>
    <lineage>
        <taxon>Eukaryota</taxon>
        <taxon>Fungi</taxon>
        <taxon>Fungi incertae sedis</taxon>
        <taxon>Blastocladiomycota</taxon>
        <taxon>Blastocladiomycetes</taxon>
        <taxon>Blastocladiales</taxon>
        <taxon>Catenariaceae</taxon>
        <taxon>Catenaria</taxon>
    </lineage>
</organism>
<dbReference type="Proteomes" id="UP000193411">
    <property type="component" value="Unassembled WGS sequence"/>
</dbReference>
<evidence type="ECO:0000256" key="1">
    <source>
        <dbReference type="ARBA" id="ARBA00004240"/>
    </source>
</evidence>
<dbReference type="GO" id="GO:0043161">
    <property type="term" value="P:proteasome-mediated ubiquitin-dependent protein catabolic process"/>
    <property type="evidence" value="ECO:0007669"/>
    <property type="project" value="InterPro"/>
</dbReference>
<dbReference type="GO" id="GO:0000502">
    <property type="term" value="C:proteasome complex"/>
    <property type="evidence" value="ECO:0007669"/>
    <property type="project" value="UniProtKB-KW"/>
</dbReference>
<dbReference type="PANTHER" id="PTHR13266">
    <property type="entry name" value="PROTEASOME INHIBITOR"/>
    <property type="match status" value="1"/>
</dbReference>
<evidence type="ECO:0000256" key="8">
    <source>
        <dbReference type="ARBA" id="ARBA00022942"/>
    </source>
</evidence>
<dbReference type="PANTHER" id="PTHR13266:SF1">
    <property type="entry name" value="PROTEASOME INHIBITOR PI31 SUBUNIT"/>
    <property type="match status" value="1"/>
</dbReference>
<dbReference type="InterPro" id="IPR013886">
    <property type="entry name" value="PI31_Prot_C"/>
</dbReference>
<evidence type="ECO:0000256" key="7">
    <source>
        <dbReference type="ARBA" id="ARBA00022824"/>
    </source>
</evidence>
<feature type="region of interest" description="Disordered" evidence="11">
    <location>
        <begin position="203"/>
        <end position="226"/>
    </location>
</feature>
<accession>A0A1Y2I382</accession>
<name>A0A1Y2I382_9FUNG</name>
<dbReference type="Pfam" id="PF11566">
    <property type="entry name" value="PI31_Prot_N"/>
    <property type="match status" value="1"/>
</dbReference>
<keyword evidence="9" id="KW-0007">Acetylation</keyword>
<evidence type="ECO:0000259" key="12">
    <source>
        <dbReference type="Pfam" id="PF08577"/>
    </source>
</evidence>
<evidence type="ECO:0000256" key="10">
    <source>
        <dbReference type="ARBA" id="ARBA00024805"/>
    </source>
</evidence>
<comment type="function">
    <text evidence="10">Plays an important role in control of proteasome function. Inhibits the hydrolysis of protein and peptide substrates by the 20S proteasome. Also inhibits the activation of the proteasome by the proteasome regulatory proteins PA700 and PA28.</text>
</comment>
<reference evidence="14 15" key="1">
    <citation type="submission" date="2016-07" db="EMBL/GenBank/DDBJ databases">
        <title>Pervasive Adenine N6-methylation of Active Genes in Fungi.</title>
        <authorList>
            <consortium name="DOE Joint Genome Institute"/>
            <person name="Mondo S.J."/>
            <person name="Dannebaum R.O."/>
            <person name="Kuo R.C."/>
            <person name="Labutti K."/>
            <person name="Haridas S."/>
            <person name="Kuo A."/>
            <person name="Salamov A."/>
            <person name="Ahrendt S.R."/>
            <person name="Lipzen A."/>
            <person name="Sullivan W."/>
            <person name="Andreopoulos W.B."/>
            <person name="Clum A."/>
            <person name="Lindquist E."/>
            <person name="Daum C."/>
            <person name="Ramamoorthy G.K."/>
            <person name="Gryganskyi A."/>
            <person name="Culley D."/>
            <person name="Magnuson J.K."/>
            <person name="James T.Y."/>
            <person name="O'Malley M.A."/>
            <person name="Stajich J.E."/>
            <person name="Spatafora J.W."/>
            <person name="Visel A."/>
            <person name="Grigoriev I.V."/>
        </authorList>
    </citation>
    <scope>NUCLEOTIDE SEQUENCE [LARGE SCALE GENOMIC DNA]</scope>
    <source>
        <strain evidence="14 15">PL171</strain>
    </source>
</reference>
<keyword evidence="6" id="KW-0597">Phosphoprotein</keyword>
<dbReference type="GO" id="GO:0070628">
    <property type="term" value="F:proteasome binding"/>
    <property type="evidence" value="ECO:0007669"/>
    <property type="project" value="InterPro"/>
</dbReference>
<dbReference type="OrthoDB" id="68090at2759"/>
<dbReference type="Pfam" id="PF08577">
    <property type="entry name" value="PI31_Prot_C"/>
    <property type="match status" value="1"/>
</dbReference>
<comment type="similarity">
    <text evidence="3">Belongs to the proteasome inhibitor PI31 family.</text>
</comment>
<protein>
    <submittedName>
        <fullName evidence="14">PI31 proteasome regulator N-terminal-domain-containing protein</fullName>
    </submittedName>
</protein>
<sequence>MSSSSTQTPPDAAHDPGYDPAGLLLAIDRATSTAPTRIESVADLVALALHACFSIAGFRLIALSESANLSPPVESSFAALPADWNSSARTSGAYLFKYRHNESALTFVVKLVAMGTTTVLAHAMTEEESKVSNATLTPSKIVAEGLQFPVTQQEPVSALYKKEQEAQLREFMEQVKELIVALAPNLSKQGFQRMTATRETQTAGDFGPAAANRPHPRPLAPLGGGPPMVPPVGGPLHNPSPFSIGHSDLDPLGGMPPLGPTPFGGRGPAPGMGPFSGGDTGGGSIMGPGHPLFTGGVPAGPGRYWGGDGLLPPGAVPPGARFDPIGPQVGPFGGPGGVRPRPPPGRGGMPNTFPGEPDFDELPPPGNLGPRGPRGGGDQGGFGGGFGGMFG</sequence>
<keyword evidence="8 14" id="KW-0647">Proteasome</keyword>
<feature type="domain" description="PI31 proteasome regulator N-terminal" evidence="13">
    <location>
        <begin position="37"/>
        <end position="188"/>
    </location>
</feature>
<feature type="domain" description="PI31 proteasome regulator C-terminal" evidence="12">
    <location>
        <begin position="244"/>
        <end position="327"/>
    </location>
</feature>
<dbReference type="Gene3D" id="3.40.1000.30">
    <property type="match status" value="1"/>
</dbReference>
<comment type="subcellular location">
    <subcellularLocation>
        <location evidence="2">Cytoplasm</location>
    </subcellularLocation>
    <subcellularLocation>
        <location evidence="1">Endoplasmic reticulum</location>
    </subcellularLocation>
</comment>
<evidence type="ECO:0000256" key="11">
    <source>
        <dbReference type="SAM" id="MobiDB-lite"/>
    </source>
</evidence>
<keyword evidence="5" id="KW-0963">Cytoplasm</keyword>
<evidence type="ECO:0000256" key="3">
    <source>
        <dbReference type="ARBA" id="ARBA00006405"/>
    </source>
</evidence>
<proteinExistence type="inferred from homology"/>
<feature type="compositionally biased region" description="Gly residues" evidence="11">
    <location>
        <begin position="372"/>
        <end position="391"/>
    </location>
</feature>
<evidence type="ECO:0000313" key="15">
    <source>
        <dbReference type="Proteomes" id="UP000193411"/>
    </source>
</evidence>
<evidence type="ECO:0000256" key="9">
    <source>
        <dbReference type="ARBA" id="ARBA00022990"/>
    </source>
</evidence>
<gene>
    <name evidence="14" type="ORF">BCR44DRAFT_1423595</name>
</gene>
<dbReference type="STRING" id="765915.A0A1Y2I382"/>
<evidence type="ECO:0000256" key="2">
    <source>
        <dbReference type="ARBA" id="ARBA00004496"/>
    </source>
</evidence>
<keyword evidence="4" id="KW-0488">Methylation</keyword>
<dbReference type="GO" id="GO:0004866">
    <property type="term" value="F:endopeptidase inhibitor activity"/>
    <property type="evidence" value="ECO:0007669"/>
    <property type="project" value="InterPro"/>
</dbReference>
<dbReference type="InterPro" id="IPR021625">
    <property type="entry name" value="PI31_Prot_N"/>
</dbReference>